<sequence>MPTQPMAEVFGHRIDDFSAEAVRHRQHRLCPFNNRVPSCTKDKANNPLGVCSVYDGDNCAITCPVRFRQDWRIATDAAEFFFPTGTTWTSFTEIRLTDAYGKSAGNIDVVLVSYDKEGTLLDFGALEVQSVYISGNVRKPFESYMADPQANANLDWRGKRDYPRADFLSSSRKRLAPQLIYKGGILHAWSRKMAVAVDQAFFAEFPVLPEVDASEADVAWFIYDLRERDQDQRYYLAHARTVYTQFTPALQRITNPAPGPEESFRTLLQKRLNERQIAPSLPPTAPTVADLFYENDRSVADEE</sequence>
<organism evidence="2 3">
    <name type="scientific">Candidatus Viridilinea halotolerans</name>
    <dbReference type="NCBI Taxonomy" id="2491704"/>
    <lineage>
        <taxon>Bacteria</taxon>
        <taxon>Bacillati</taxon>
        <taxon>Chloroflexota</taxon>
        <taxon>Chloroflexia</taxon>
        <taxon>Chloroflexales</taxon>
        <taxon>Chloroflexineae</taxon>
        <taxon>Oscillochloridaceae</taxon>
        <taxon>Candidatus Viridilinea</taxon>
    </lineage>
</organism>
<feature type="domain" description="Restriction endonuclease type II NotI" evidence="1">
    <location>
        <begin position="9"/>
        <end position="236"/>
    </location>
</feature>
<protein>
    <recommendedName>
        <fullName evidence="1">Restriction endonuclease type II NotI domain-containing protein</fullName>
    </recommendedName>
</protein>
<dbReference type="EMBL" id="RSAS01000195">
    <property type="protein sequence ID" value="RRR75354.1"/>
    <property type="molecule type" value="Genomic_DNA"/>
</dbReference>
<accession>A0A426U5V2</accession>
<reference evidence="2 3" key="1">
    <citation type="submission" date="2018-12" db="EMBL/GenBank/DDBJ databases">
        <title>Genome Sequence of Candidatus Viridilinea halotolerans isolated from saline sulfide-rich spring.</title>
        <authorList>
            <person name="Grouzdev D.S."/>
            <person name="Burganskaya E.I."/>
            <person name="Krutkina M.S."/>
            <person name="Sukhacheva M.V."/>
            <person name="Gorlenko V.M."/>
        </authorList>
    </citation>
    <scope>NUCLEOTIDE SEQUENCE [LARGE SCALE GENOMIC DNA]</scope>
    <source>
        <strain evidence="2">Chok-6</strain>
    </source>
</reference>
<proteinExistence type="predicted"/>
<name>A0A426U5V2_9CHLR</name>
<dbReference type="Pfam" id="PF12183">
    <property type="entry name" value="NotI"/>
    <property type="match status" value="1"/>
</dbReference>
<dbReference type="Proteomes" id="UP000280307">
    <property type="component" value="Unassembled WGS sequence"/>
</dbReference>
<evidence type="ECO:0000313" key="2">
    <source>
        <dbReference type="EMBL" id="RRR75354.1"/>
    </source>
</evidence>
<evidence type="ECO:0000259" key="1">
    <source>
        <dbReference type="Pfam" id="PF12183"/>
    </source>
</evidence>
<gene>
    <name evidence="2" type="ORF">EI684_04875</name>
</gene>
<comment type="caution">
    <text evidence="2">The sequence shown here is derived from an EMBL/GenBank/DDBJ whole genome shotgun (WGS) entry which is preliminary data.</text>
</comment>
<evidence type="ECO:0000313" key="3">
    <source>
        <dbReference type="Proteomes" id="UP000280307"/>
    </source>
</evidence>
<dbReference type="InterPro" id="IPR022009">
    <property type="entry name" value="Resctriction_endonuc_II_NotI"/>
</dbReference>
<dbReference type="AlphaFoldDB" id="A0A426U5V2"/>